<evidence type="ECO:0000313" key="8">
    <source>
        <dbReference type="EMBL" id="MFD1042568.1"/>
    </source>
</evidence>
<dbReference type="EMBL" id="JBHTKN010000005">
    <property type="protein sequence ID" value="MFD1042568.1"/>
    <property type="molecule type" value="Genomic_DNA"/>
</dbReference>
<reference evidence="9" key="1">
    <citation type="journal article" date="2019" name="Int. J. Syst. Evol. Microbiol.">
        <title>The Global Catalogue of Microorganisms (GCM) 10K type strain sequencing project: providing services to taxonomists for standard genome sequencing and annotation.</title>
        <authorList>
            <consortium name="The Broad Institute Genomics Platform"/>
            <consortium name="The Broad Institute Genome Sequencing Center for Infectious Disease"/>
            <person name="Wu L."/>
            <person name="Ma J."/>
        </authorList>
    </citation>
    <scope>NUCLEOTIDE SEQUENCE [LARGE SCALE GENOMIC DNA]</scope>
    <source>
        <strain evidence="9">CCUG 55854</strain>
    </source>
</reference>
<keyword evidence="5" id="KW-0949">S-adenosyl-L-methionine</keyword>
<dbReference type="Pfam" id="PF01555">
    <property type="entry name" value="N6_N4_Mtase"/>
    <property type="match status" value="1"/>
</dbReference>
<comment type="similarity">
    <text evidence="1">Belongs to the N(4)/N(6)-methyltransferase family.</text>
</comment>
<dbReference type="GO" id="GO:0032259">
    <property type="term" value="P:methylation"/>
    <property type="evidence" value="ECO:0007669"/>
    <property type="project" value="UniProtKB-KW"/>
</dbReference>
<dbReference type="InterPro" id="IPR002052">
    <property type="entry name" value="DNA_methylase_N6_adenine_CS"/>
</dbReference>
<protein>
    <recommendedName>
        <fullName evidence="2">site-specific DNA-methyltransferase (adenine-specific)</fullName>
        <ecNumber evidence="2">2.1.1.72</ecNumber>
    </recommendedName>
</protein>
<name>A0ABW3LXI2_9GAMM</name>
<evidence type="ECO:0000256" key="1">
    <source>
        <dbReference type="ARBA" id="ARBA00006594"/>
    </source>
</evidence>
<gene>
    <name evidence="8" type="ORF">ACFQ2N_09445</name>
</gene>
<evidence type="ECO:0000259" key="7">
    <source>
        <dbReference type="Pfam" id="PF01555"/>
    </source>
</evidence>
<sequence>MDKLKMHSPDLTAANIARIRDLFPGCVTEARGEDGEVKLAVDFDLLRQELSASLVEGPQERYHLDWPGKREALLTANAPIAKTLRPSRDESVDFDTTKNLFIEGDNLDALKLLQETYLGKVKMIYIDPPYNTGNDFIYEDNFAENADEYLRRSNQVDAEGNRMVANTAANGRLHSDWLSMMYSRLRLARNLLADDGVFLASIDDSEASTLKQILDEVFGEQNFIDTITVEMSTTSGPKTVNAQQGTIVKNAEFIHIYRKSEEFDKKPHRPLLDGIDSFDTHYSIWLHEDGSLGSLADVMLSNEAVGAEIRRFDLIERNRFSIKSIDKLIAVSDKAKSFIESNLERIARIDRPPISASGRSTRVGHYETFEADRRTYLLTTLENGALQALMPLSLNYRMSDDYKPRFGRTVIRGDLWKGFHQDMGNVAKEGEIAFSNGKKPVRLIKQLILWANNSENGTIVDFFAGSGTTAHAVMQANAEDGANRRFVVVQIGEKPEPKSDAAKAGFATIADVSKERIRRAGKKIAANLANGSVDTGFRVLKVETSNMADVFYSPDATTQDDLLAAIDNIKPDRTPEDLLFQVMLDWGVDLALPIEKKTIAGKEVFFVDTDALAACFDADGGIDDAFIMALAKTKPLRAVFRDAGFKNDAAKINAEQIFKQLSPGTDVKTL</sequence>
<dbReference type="SUPFAM" id="SSF53335">
    <property type="entry name" value="S-adenosyl-L-methionine-dependent methyltransferases"/>
    <property type="match status" value="1"/>
</dbReference>
<dbReference type="InterPro" id="IPR002941">
    <property type="entry name" value="DNA_methylase_N4/N6"/>
</dbReference>
<proteinExistence type="inferred from homology"/>
<dbReference type="EC" id="2.1.1.72" evidence="2"/>
<comment type="catalytic activity">
    <reaction evidence="6">
        <text>a 2'-deoxyadenosine in DNA + S-adenosyl-L-methionine = an N(6)-methyl-2'-deoxyadenosine in DNA + S-adenosyl-L-homocysteine + H(+)</text>
        <dbReference type="Rhea" id="RHEA:15197"/>
        <dbReference type="Rhea" id="RHEA-COMP:12418"/>
        <dbReference type="Rhea" id="RHEA-COMP:12419"/>
        <dbReference type="ChEBI" id="CHEBI:15378"/>
        <dbReference type="ChEBI" id="CHEBI:57856"/>
        <dbReference type="ChEBI" id="CHEBI:59789"/>
        <dbReference type="ChEBI" id="CHEBI:90615"/>
        <dbReference type="ChEBI" id="CHEBI:90616"/>
        <dbReference type="EC" id="2.1.1.72"/>
    </reaction>
</comment>
<dbReference type="PROSITE" id="PS00092">
    <property type="entry name" value="N6_MTASE"/>
    <property type="match status" value="1"/>
</dbReference>
<keyword evidence="3 8" id="KW-0489">Methyltransferase</keyword>
<keyword evidence="4 8" id="KW-0808">Transferase</keyword>
<dbReference type="InterPro" id="IPR029063">
    <property type="entry name" value="SAM-dependent_MTases_sf"/>
</dbReference>
<evidence type="ECO:0000256" key="5">
    <source>
        <dbReference type="ARBA" id="ARBA00022691"/>
    </source>
</evidence>
<dbReference type="GO" id="GO:0008168">
    <property type="term" value="F:methyltransferase activity"/>
    <property type="evidence" value="ECO:0007669"/>
    <property type="project" value="UniProtKB-KW"/>
</dbReference>
<feature type="domain" description="DNA methylase N-4/N-6" evidence="7">
    <location>
        <begin position="121"/>
        <end position="478"/>
    </location>
</feature>
<organism evidence="8 9">
    <name type="scientific">Pseudoxanthomonas kaohsiungensis</name>
    <dbReference type="NCBI Taxonomy" id="283923"/>
    <lineage>
        <taxon>Bacteria</taxon>
        <taxon>Pseudomonadati</taxon>
        <taxon>Pseudomonadota</taxon>
        <taxon>Gammaproteobacteria</taxon>
        <taxon>Lysobacterales</taxon>
        <taxon>Lysobacteraceae</taxon>
        <taxon>Pseudoxanthomonas</taxon>
    </lineage>
</organism>
<evidence type="ECO:0000256" key="3">
    <source>
        <dbReference type="ARBA" id="ARBA00022603"/>
    </source>
</evidence>
<dbReference type="PRINTS" id="PR00506">
    <property type="entry name" value="D21N6MTFRASE"/>
</dbReference>
<evidence type="ECO:0000256" key="4">
    <source>
        <dbReference type="ARBA" id="ARBA00022679"/>
    </source>
</evidence>
<dbReference type="Proteomes" id="UP001597033">
    <property type="component" value="Unassembled WGS sequence"/>
</dbReference>
<dbReference type="PIRSF" id="PIRSF015855">
    <property type="entry name" value="TypeIII_Mtase_mKpnI"/>
    <property type="match status" value="1"/>
</dbReference>
<accession>A0ABW3LXI2</accession>
<dbReference type="RefSeq" id="WP_162376113.1">
    <property type="nucleotide sequence ID" value="NZ_JBHTKN010000005.1"/>
</dbReference>
<comment type="caution">
    <text evidence="8">The sequence shown here is derived from an EMBL/GenBank/DDBJ whole genome shotgun (WGS) entry which is preliminary data.</text>
</comment>
<evidence type="ECO:0000256" key="2">
    <source>
        <dbReference type="ARBA" id="ARBA00011900"/>
    </source>
</evidence>
<keyword evidence="9" id="KW-1185">Reference proteome</keyword>
<dbReference type="Gene3D" id="3.40.50.150">
    <property type="entry name" value="Vaccinia Virus protein VP39"/>
    <property type="match status" value="1"/>
</dbReference>
<dbReference type="InterPro" id="IPR002295">
    <property type="entry name" value="N4/N6-MTase_EcoPI_Mod-like"/>
</dbReference>
<evidence type="ECO:0000313" key="9">
    <source>
        <dbReference type="Proteomes" id="UP001597033"/>
    </source>
</evidence>
<evidence type="ECO:0000256" key="6">
    <source>
        <dbReference type="ARBA" id="ARBA00047942"/>
    </source>
</evidence>